<protein>
    <submittedName>
        <fullName evidence="1">Uncharacterized protein</fullName>
    </submittedName>
</protein>
<organism evidence="1 2">
    <name type="scientific">Laccaria amethystina LaAM-08-1</name>
    <dbReference type="NCBI Taxonomy" id="1095629"/>
    <lineage>
        <taxon>Eukaryota</taxon>
        <taxon>Fungi</taxon>
        <taxon>Dikarya</taxon>
        <taxon>Basidiomycota</taxon>
        <taxon>Agaricomycotina</taxon>
        <taxon>Agaricomycetes</taxon>
        <taxon>Agaricomycetidae</taxon>
        <taxon>Agaricales</taxon>
        <taxon>Agaricineae</taxon>
        <taxon>Hydnangiaceae</taxon>
        <taxon>Laccaria</taxon>
    </lineage>
</organism>
<reference evidence="1 2" key="1">
    <citation type="submission" date="2014-04" db="EMBL/GenBank/DDBJ databases">
        <authorList>
            <consortium name="DOE Joint Genome Institute"/>
            <person name="Kuo A."/>
            <person name="Kohler A."/>
            <person name="Nagy L.G."/>
            <person name="Floudas D."/>
            <person name="Copeland A."/>
            <person name="Barry K.W."/>
            <person name="Cichocki N."/>
            <person name="Veneault-Fourrey C."/>
            <person name="LaButti K."/>
            <person name="Lindquist E.A."/>
            <person name="Lipzen A."/>
            <person name="Lundell T."/>
            <person name="Morin E."/>
            <person name="Murat C."/>
            <person name="Sun H."/>
            <person name="Tunlid A."/>
            <person name="Henrissat B."/>
            <person name="Grigoriev I.V."/>
            <person name="Hibbett D.S."/>
            <person name="Martin F."/>
            <person name="Nordberg H.P."/>
            <person name="Cantor M.N."/>
            <person name="Hua S.X."/>
        </authorList>
    </citation>
    <scope>NUCLEOTIDE SEQUENCE [LARGE SCALE GENOMIC DNA]</scope>
    <source>
        <strain evidence="1 2">LaAM-08-1</strain>
    </source>
</reference>
<gene>
    <name evidence="1" type="ORF">K443DRAFT_191428</name>
</gene>
<evidence type="ECO:0000313" key="1">
    <source>
        <dbReference type="EMBL" id="KIJ98905.1"/>
    </source>
</evidence>
<dbReference type="Proteomes" id="UP000054477">
    <property type="component" value="Unassembled WGS sequence"/>
</dbReference>
<proteinExistence type="predicted"/>
<name>A0A0C9X1B7_9AGAR</name>
<keyword evidence="2" id="KW-1185">Reference proteome</keyword>
<sequence>MLLLRAFHSSIPLFVGEGRDHADDCAILAHIPHFYPPNNNLLAPDHPPELTLLCGPLNELRRGKWNRPNKKSKKIDSMITDECGNALLPHSHLQVEASVSLLKPHNKVSTPRVCKSRHRTLITA</sequence>
<accession>A0A0C9X1B7</accession>
<evidence type="ECO:0000313" key="2">
    <source>
        <dbReference type="Proteomes" id="UP000054477"/>
    </source>
</evidence>
<dbReference type="AlphaFoldDB" id="A0A0C9X1B7"/>
<dbReference type="EMBL" id="KN838658">
    <property type="protein sequence ID" value="KIJ98905.1"/>
    <property type="molecule type" value="Genomic_DNA"/>
</dbReference>
<dbReference type="HOGENOM" id="CLU_2004274_0_0_1"/>
<reference evidence="2" key="2">
    <citation type="submission" date="2015-01" db="EMBL/GenBank/DDBJ databases">
        <title>Evolutionary Origins and Diversification of the Mycorrhizal Mutualists.</title>
        <authorList>
            <consortium name="DOE Joint Genome Institute"/>
            <consortium name="Mycorrhizal Genomics Consortium"/>
            <person name="Kohler A."/>
            <person name="Kuo A."/>
            <person name="Nagy L.G."/>
            <person name="Floudas D."/>
            <person name="Copeland A."/>
            <person name="Barry K.W."/>
            <person name="Cichocki N."/>
            <person name="Veneault-Fourrey C."/>
            <person name="LaButti K."/>
            <person name="Lindquist E.A."/>
            <person name="Lipzen A."/>
            <person name="Lundell T."/>
            <person name="Morin E."/>
            <person name="Murat C."/>
            <person name="Riley R."/>
            <person name="Ohm R."/>
            <person name="Sun H."/>
            <person name="Tunlid A."/>
            <person name="Henrissat B."/>
            <person name="Grigoriev I.V."/>
            <person name="Hibbett D.S."/>
            <person name="Martin F."/>
        </authorList>
    </citation>
    <scope>NUCLEOTIDE SEQUENCE [LARGE SCALE GENOMIC DNA]</scope>
    <source>
        <strain evidence="2">LaAM-08-1</strain>
    </source>
</reference>